<dbReference type="Proteomes" id="UP000314294">
    <property type="component" value="Unassembled WGS sequence"/>
</dbReference>
<evidence type="ECO:0000313" key="1">
    <source>
        <dbReference type="EMBL" id="TNN49035.1"/>
    </source>
</evidence>
<sequence>MIVEGPADSEHWGRRLLASVPDNETEQNCSAPVLHVFAPSKNIRSQRNRHEKPATRYLLGIKWRTSQVGGYPVKCGDAFRR</sequence>
<proteinExistence type="predicted"/>
<dbReference type="EMBL" id="SRLO01000672">
    <property type="protein sequence ID" value="TNN49035.1"/>
    <property type="molecule type" value="Genomic_DNA"/>
</dbReference>
<organism evidence="1 2">
    <name type="scientific">Liparis tanakae</name>
    <name type="common">Tanaka's snailfish</name>
    <dbReference type="NCBI Taxonomy" id="230148"/>
    <lineage>
        <taxon>Eukaryota</taxon>
        <taxon>Metazoa</taxon>
        <taxon>Chordata</taxon>
        <taxon>Craniata</taxon>
        <taxon>Vertebrata</taxon>
        <taxon>Euteleostomi</taxon>
        <taxon>Actinopterygii</taxon>
        <taxon>Neopterygii</taxon>
        <taxon>Teleostei</taxon>
        <taxon>Neoteleostei</taxon>
        <taxon>Acanthomorphata</taxon>
        <taxon>Eupercaria</taxon>
        <taxon>Perciformes</taxon>
        <taxon>Cottioidei</taxon>
        <taxon>Cottales</taxon>
        <taxon>Liparidae</taxon>
        <taxon>Liparis</taxon>
    </lineage>
</organism>
<protein>
    <submittedName>
        <fullName evidence="1">Uncharacterized protein</fullName>
    </submittedName>
</protein>
<evidence type="ECO:0000313" key="2">
    <source>
        <dbReference type="Proteomes" id="UP000314294"/>
    </source>
</evidence>
<gene>
    <name evidence="1" type="ORF">EYF80_040743</name>
</gene>
<name>A0A4Z2G7E1_9TELE</name>
<dbReference type="AlphaFoldDB" id="A0A4Z2G7E1"/>
<keyword evidence="2" id="KW-1185">Reference proteome</keyword>
<accession>A0A4Z2G7E1</accession>
<reference evidence="1 2" key="1">
    <citation type="submission" date="2019-03" db="EMBL/GenBank/DDBJ databases">
        <title>First draft genome of Liparis tanakae, snailfish: a comprehensive survey of snailfish specific genes.</title>
        <authorList>
            <person name="Kim W."/>
            <person name="Song I."/>
            <person name="Jeong J.-H."/>
            <person name="Kim D."/>
            <person name="Kim S."/>
            <person name="Ryu S."/>
            <person name="Song J.Y."/>
            <person name="Lee S.K."/>
        </authorList>
    </citation>
    <scope>NUCLEOTIDE SEQUENCE [LARGE SCALE GENOMIC DNA]</scope>
    <source>
        <tissue evidence="1">Muscle</tissue>
    </source>
</reference>
<dbReference type="OrthoDB" id="2127281at2759"/>
<comment type="caution">
    <text evidence="1">The sequence shown here is derived from an EMBL/GenBank/DDBJ whole genome shotgun (WGS) entry which is preliminary data.</text>
</comment>